<dbReference type="PANTHER" id="PTHR24094:SF15">
    <property type="entry name" value="AMP-DEPENDENT SYNTHETASE_LIGASE DOMAIN-CONTAINING PROTEIN-RELATED"/>
    <property type="match status" value="1"/>
</dbReference>
<evidence type="ECO:0000313" key="3">
    <source>
        <dbReference type="EMBL" id="CEO46682.1"/>
    </source>
</evidence>
<dbReference type="Pfam" id="PF07510">
    <property type="entry name" value="GmrSD_C"/>
    <property type="match status" value="1"/>
</dbReference>
<feature type="chain" id="PRO_5002134130" description="GmrSD restriction endonucleases C-terminal domain-containing protein" evidence="1">
    <location>
        <begin position="17"/>
        <end position="210"/>
    </location>
</feature>
<sequence>MKFLAAVISLATVAVASVPGIPSEATARSLLSELAVAPSVDNGGYSRELFPHWKAVSGEAECSARRVTSLTGSNSEYVLRRDGNNVVTGSDCYPTSGSWTCPFDGKTHTVPSQVSIDHMVPLKNAWISGASSWTTTQRQAFANDIKGPQLWAVTTTTNSQKGDKSPDSWKPALTGIHCDYAAAWVQVKSSYSLTVTAAEKSALESMLDSC</sequence>
<dbReference type="PANTHER" id="PTHR24094">
    <property type="entry name" value="SECRETED PROTEIN"/>
    <property type="match status" value="1"/>
</dbReference>
<protein>
    <recommendedName>
        <fullName evidence="2">GmrSD restriction endonucleases C-terminal domain-containing protein</fullName>
    </recommendedName>
</protein>
<evidence type="ECO:0000259" key="2">
    <source>
        <dbReference type="Pfam" id="PF07510"/>
    </source>
</evidence>
<accession>A0A0B7JTR7</accession>
<reference evidence="3" key="1">
    <citation type="submission" date="2015-01" db="EMBL/GenBank/DDBJ databases">
        <authorList>
            <person name="Durling Mikael"/>
        </authorList>
    </citation>
    <scope>NUCLEOTIDE SEQUENCE</scope>
</reference>
<name>A0A0B7JTR7_BIOOC</name>
<keyword evidence="1" id="KW-0732">Signal</keyword>
<evidence type="ECO:0000256" key="1">
    <source>
        <dbReference type="SAM" id="SignalP"/>
    </source>
</evidence>
<organism evidence="3">
    <name type="scientific">Bionectria ochroleuca</name>
    <name type="common">Gliocladium roseum</name>
    <dbReference type="NCBI Taxonomy" id="29856"/>
    <lineage>
        <taxon>Eukaryota</taxon>
        <taxon>Fungi</taxon>
        <taxon>Dikarya</taxon>
        <taxon>Ascomycota</taxon>
        <taxon>Pezizomycotina</taxon>
        <taxon>Sordariomycetes</taxon>
        <taxon>Hypocreomycetidae</taxon>
        <taxon>Hypocreales</taxon>
        <taxon>Bionectriaceae</taxon>
        <taxon>Clonostachys</taxon>
    </lineage>
</organism>
<dbReference type="EMBL" id="CDPU01000005">
    <property type="protein sequence ID" value="CEO46682.1"/>
    <property type="molecule type" value="Genomic_DNA"/>
</dbReference>
<feature type="signal peptide" evidence="1">
    <location>
        <begin position="1"/>
        <end position="16"/>
    </location>
</feature>
<gene>
    <name evidence="3" type="ORF">BN869_000002737_1</name>
</gene>
<proteinExistence type="predicted"/>
<dbReference type="AlphaFoldDB" id="A0A0B7JTR7"/>
<dbReference type="InterPro" id="IPR011089">
    <property type="entry name" value="GmrSD_C"/>
</dbReference>
<feature type="domain" description="GmrSD restriction endonucleases C-terminal" evidence="2">
    <location>
        <begin position="109"/>
        <end position="203"/>
    </location>
</feature>